<proteinExistence type="predicted"/>
<evidence type="ECO:0000313" key="2">
    <source>
        <dbReference type="Proteomes" id="UP000887013"/>
    </source>
</evidence>
<evidence type="ECO:0000313" key="1">
    <source>
        <dbReference type="EMBL" id="GFS47335.1"/>
    </source>
</evidence>
<name>A0A8X6IJC3_NEPPI</name>
<gene>
    <name evidence="1" type="primary">AVEN_36137_1</name>
    <name evidence="1" type="ORF">NPIL_418451</name>
</gene>
<accession>A0A8X6IJC3</accession>
<dbReference type="Proteomes" id="UP000887013">
    <property type="component" value="Unassembled WGS sequence"/>
</dbReference>
<reference evidence="1" key="1">
    <citation type="submission" date="2020-08" db="EMBL/GenBank/DDBJ databases">
        <title>Multicomponent nature underlies the extraordinary mechanical properties of spider dragline silk.</title>
        <authorList>
            <person name="Kono N."/>
            <person name="Nakamura H."/>
            <person name="Mori M."/>
            <person name="Yoshida Y."/>
            <person name="Ohtoshi R."/>
            <person name="Malay A.D."/>
            <person name="Moran D.A.P."/>
            <person name="Tomita M."/>
            <person name="Numata K."/>
            <person name="Arakawa K."/>
        </authorList>
    </citation>
    <scope>NUCLEOTIDE SEQUENCE</scope>
</reference>
<evidence type="ECO:0008006" key="3">
    <source>
        <dbReference type="Google" id="ProtNLM"/>
    </source>
</evidence>
<dbReference type="OrthoDB" id="5874425at2759"/>
<dbReference type="AlphaFoldDB" id="A0A8X6IJC3"/>
<organism evidence="1 2">
    <name type="scientific">Nephila pilipes</name>
    <name type="common">Giant wood spider</name>
    <name type="synonym">Nephila maculata</name>
    <dbReference type="NCBI Taxonomy" id="299642"/>
    <lineage>
        <taxon>Eukaryota</taxon>
        <taxon>Metazoa</taxon>
        <taxon>Ecdysozoa</taxon>
        <taxon>Arthropoda</taxon>
        <taxon>Chelicerata</taxon>
        <taxon>Arachnida</taxon>
        <taxon>Araneae</taxon>
        <taxon>Araneomorphae</taxon>
        <taxon>Entelegynae</taxon>
        <taxon>Araneoidea</taxon>
        <taxon>Nephilidae</taxon>
        <taxon>Nephila</taxon>
    </lineage>
</organism>
<dbReference type="EMBL" id="BMAW01044982">
    <property type="protein sequence ID" value="GFS47335.1"/>
    <property type="molecule type" value="Genomic_DNA"/>
</dbReference>
<sequence length="148" mass="16528">MSQLCFGAEKILGFTQRRRQAQFPLSSIWDKSKVKIIAFGSLNKYASHPPLAIDFSRFAKNKRLKLTDPDDPLSNLQIEILIGADFYWNVVNSELPVKLSDSLTLVPSIFGCILSGTRSHATVSFIPTVHKINVDTSTQALEEVVCKF</sequence>
<comment type="caution">
    <text evidence="1">The sequence shown here is derived from an EMBL/GenBank/DDBJ whole genome shotgun (WGS) entry which is preliminary data.</text>
</comment>
<protein>
    <recommendedName>
        <fullName evidence="3">Peptidase aspartic putative domain-containing protein</fullName>
    </recommendedName>
</protein>
<keyword evidence="2" id="KW-1185">Reference proteome</keyword>